<dbReference type="SUPFAM" id="SSF52096">
    <property type="entry name" value="ClpP/crotonase"/>
    <property type="match status" value="1"/>
</dbReference>
<dbReference type="EMBL" id="QTJU01000002">
    <property type="protein sequence ID" value="RFM28935.1"/>
    <property type="molecule type" value="Genomic_DNA"/>
</dbReference>
<comment type="caution">
    <text evidence="8">The sequence shown here is derived from an EMBL/GenBank/DDBJ whole genome shotgun (WGS) entry which is preliminary data.</text>
</comment>
<feature type="transmembrane region" description="Helical" evidence="6">
    <location>
        <begin position="7"/>
        <end position="26"/>
    </location>
</feature>
<dbReference type="GO" id="GO:0006508">
    <property type="term" value="P:proteolysis"/>
    <property type="evidence" value="ECO:0007669"/>
    <property type="project" value="UniProtKB-KW"/>
</dbReference>
<evidence type="ECO:0000256" key="2">
    <source>
        <dbReference type="ARBA" id="ARBA00022670"/>
    </source>
</evidence>
<name>A0A3E1NLX4_9BACT</name>
<keyword evidence="6" id="KW-0472">Membrane</keyword>
<dbReference type="InterPro" id="IPR001478">
    <property type="entry name" value="PDZ"/>
</dbReference>
<dbReference type="InterPro" id="IPR005151">
    <property type="entry name" value="Tail-specific_protease"/>
</dbReference>
<accession>A0A3E1NLX4</accession>
<protein>
    <submittedName>
        <fullName evidence="8">S41 family peptidase</fullName>
    </submittedName>
</protein>
<dbReference type="PANTHER" id="PTHR32060:SF30">
    <property type="entry name" value="CARBOXY-TERMINAL PROCESSING PROTEASE CTPA"/>
    <property type="match status" value="1"/>
</dbReference>
<dbReference type="InterPro" id="IPR036034">
    <property type="entry name" value="PDZ_sf"/>
</dbReference>
<sequence>MARKKWQVWLPLLFAIVLTIGMYIGFRLKETTAGVVFFQNTHRSSLQEVLDLISGKYVDNIPSDSLKNTVIDDLLAHLDPHSVFIPAKEVDEVNEELAGNFQGIGVEFQLFSDTVNVLNVVENGPSYKAGLQVGDKIIKVNDTTVLAGKKLKADDIRKYLRGPAGSIVKVGILRDGSPVNVNITRGTIPVPSVDVAYMMNATTGFIRINKFAETTYEEFMFAMEGLQKKGLKQLVLDLRGNGGGLLSEAADIADEFLDDNKLIVYTQGAKVPRFEYRCKRDGLFETGKLVVLVDETSASASEILSGALQDWDRATIIGRRTFGKGLVQQQFQLTDGSALRLTIARYYTPIGRNIQKPYNKGKEKYEEELINRFHNGELVVGDTSKPVGPAFKTPGGHMVYGGGGITPDVFVPFDTTAQPDALNQLYFKGTLSSFVYNYYIQNKSFFKQFSTPEAFAQQYKVGDKEWSALVTYAQKDSIQLGGLPEKVKTGFYPRLQAFFARQIWRTEGYFEVMNPKDVMVTKALENISKQ</sequence>
<dbReference type="CDD" id="cd07560">
    <property type="entry name" value="Peptidase_S41_CPP"/>
    <property type="match status" value="1"/>
</dbReference>
<reference evidence="8 9" key="1">
    <citation type="submission" date="2018-08" db="EMBL/GenBank/DDBJ databases">
        <title>Chitinophagaceae sp. K23C18032701, a novel bacterium isolated from forest soil.</title>
        <authorList>
            <person name="Wang C."/>
        </authorList>
    </citation>
    <scope>NUCLEOTIDE SEQUENCE [LARGE SCALE GENOMIC DNA]</scope>
    <source>
        <strain evidence="8 9">K23C18032701</strain>
    </source>
</reference>
<dbReference type="NCBIfam" id="TIGR00225">
    <property type="entry name" value="prc"/>
    <property type="match status" value="1"/>
</dbReference>
<keyword evidence="4 5" id="KW-0720">Serine protease</keyword>
<dbReference type="SUPFAM" id="SSF50156">
    <property type="entry name" value="PDZ domain-like"/>
    <property type="match status" value="1"/>
</dbReference>
<comment type="similarity">
    <text evidence="1 5">Belongs to the peptidase S41A family.</text>
</comment>
<dbReference type="InterPro" id="IPR004447">
    <property type="entry name" value="Peptidase_S41A"/>
</dbReference>
<proteinExistence type="inferred from homology"/>
<dbReference type="GO" id="GO:0030288">
    <property type="term" value="C:outer membrane-bounded periplasmic space"/>
    <property type="evidence" value="ECO:0007669"/>
    <property type="project" value="TreeGrafter"/>
</dbReference>
<evidence type="ECO:0000259" key="7">
    <source>
        <dbReference type="PROSITE" id="PS50106"/>
    </source>
</evidence>
<dbReference type="PROSITE" id="PS50106">
    <property type="entry name" value="PDZ"/>
    <property type="match status" value="1"/>
</dbReference>
<evidence type="ECO:0000313" key="9">
    <source>
        <dbReference type="Proteomes" id="UP000261284"/>
    </source>
</evidence>
<dbReference type="GO" id="GO:0008236">
    <property type="term" value="F:serine-type peptidase activity"/>
    <property type="evidence" value="ECO:0007669"/>
    <property type="project" value="UniProtKB-KW"/>
</dbReference>
<evidence type="ECO:0000256" key="4">
    <source>
        <dbReference type="ARBA" id="ARBA00022825"/>
    </source>
</evidence>
<dbReference type="AlphaFoldDB" id="A0A3E1NLX4"/>
<dbReference type="Proteomes" id="UP000261284">
    <property type="component" value="Unassembled WGS sequence"/>
</dbReference>
<dbReference type="Pfam" id="PF03572">
    <property type="entry name" value="Peptidase_S41"/>
    <property type="match status" value="1"/>
</dbReference>
<dbReference type="CDD" id="cd06782">
    <property type="entry name" value="cpPDZ_CPP-like"/>
    <property type="match status" value="1"/>
</dbReference>
<dbReference type="InterPro" id="IPR029045">
    <property type="entry name" value="ClpP/crotonase-like_dom_sf"/>
</dbReference>
<keyword evidence="2 5" id="KW-0645">Protease</keyword>
<keyword evidence="6" id="KW-0812">Transmembrane</keyword>
<keyword evidence="6" id="KW-1133">Transmembrane helix</keyword>
<dbReference type="GO" id="GO:0007165">
    <property type="term" value="P:signal transduction"/>
    <property type="evidence" value="ECO:0007669"/>
    <property type="project" value="TreeGrafter"/>
</dbReference>
<evidence type="ECO:0000256" key="6">
    <source>
        <dbReference type="SAM" id="Phobius"/>
    </source>
</evidence>
<evidence type="ECO:0000256" key="1">
    <source>
        <dbReference type="ARBA" id="ARBA00009179"/>
    </source>
</evidence>
<evidence type="ECO:0000256" key="5">
    <source>
        <dbReference type="RuleBase" id="RU004404"/>
    </source>
</evidence>
<dbReference type="GO" id="GO:0004175">
    <property type="term" value="F:endopeptidase activity"/>
    <property type="evidence" value="ECO:0007669"/>
    <property type="project" value="TreeGrafter"/>
</dbReference>
<dbReference type="OrthoDB" id="9812068at2"/>
<keyword evidence="3 5" id="KW-0378">Hydrolase</keyword>
<gene>
    <name evidence="8" type="ORF">DXN05_09220</name>
</gene>
<keyword evidence="9" id="KW-1185">Reference proteome</keyword>
<evidence type="ECO:0000256" key="3">
    <source>
        <dbReference type="ARBA" id="ARBA00022801"/>
    </source>
</evidence>
<dbReference type="Pfam" id="PF13180">
    <property type="entry name" value="PDZ_2"/>
    <property type="match status" value="1"/>
</dbReference>
<dbReference type="Gene3D" id="3.90.226.10">
    <property type="entry name" value="2-enoyl-CoA Hydratase, Chain A, domain 1"/>
    <property type="match status" value="1"/>
</dbReference>
<dbReference type="Gene3D" id="2.30.42.10">
    <property type="match status" value="1"/>
</dbReference>
<dbReference type="SMART" id="SM00228">
    <property type="entry name" value="PDZ"/>
    <property type="match status" value="1"/>
</dbReference>
<organism evidence="8 9">
    <name type="scientific">Deminuibacter soli</name>
    <dbReference type="NCBI Taxonomy" id="2291815"/>
    <lineage>
        <taxon>Bacteria</taxon>
        <taxon>Pseudomonadati</taxon>
        <taxon>Bacteroidota</taxon>
        <taxon>Chitinophagia</taxon>
        <taxon>Chitinophagales</taxon>
        <taxon>Chitinophagaceae</taxon>
        <taxon>Deminuibacter</taxon>
    </lineage>
</organism>
<feature type="domain" description="PDZ" evidence="7">
    <location>
        <begin position="90"/>
        <end position="167"/>
    </location>
</feature>
<dbReference type="SMART" id="SM00245">
    <property type="entry name" value="TSPc"/>
    <property type="match status" value="1"/>
</dbReference>
<dbReference type="Gene3D" id="3.30.750.44">
    <property type="match status" value="1"/>
</dbReference>
<dbReference type="PANTHER" id="PTHR32060">
    <property type="entry name" value="TAIL-SPECIFIC PROTEASE"/>
    <property type="match status" value="1"/>
</dbReference>
<evidence type="ECO:0000313" key="8">
    <source>
        <dbReference type="EMBL" id="RFM28935.1"/>
    </source>
</evidence>